<evidence type="ECO:0000256" key="1">
    <source>
        <dbReference type="ARBA" id="ARBA00001933"/>
    </source>
</evidence>
<evidence type="ECO:0000256" key="4">
    <source>
        <dbReference type="ARBA" id="ARBA00038398"/>
    </source>
</evidence>
<evidence type="ECO:0000256" key="2">
    <source>
        <dbReference type="ARBA" id="ARBA00022576"/>
    </source>
</evidence>
<comment type="cofactor">
    <cofactor evidence="1">
        <name>pyridoxal 5'-phosphate</name>
        <dbReference type="ChEBI" id="CHEBI:597326"/>
    </cofactor>
</comment>
<protein>
    <submittedName>
        <fullName evidence="6">DegT/DnrJ/EryC1/StrS family aminotransferase</fullName>
        <ecNumber evidence="6">2.6.1.-</ecNumber>
    </submittedName>
</protein>
<dbReference type="InterPro" id="IPR015422">
    <property type="entry name" value="PyrdxlP-dep_Trfase_small"/>
</dbReference>
<dbReference type="RefSeq" id="WP_358353283.1">
    <property type="nucleotide sequence ID" value="NZ_JBEZFP010000028.1"/>
</dbReference>
<evidence type="ECO:0000313" key="7">
    <source>
        <dbReference type="Proteomes" id="UP001551482"/>
    </source>
</evidence>
<dbReference type="Gene3D" id="3.90.1150.10">
    <property type="entry name" value="Aspartate Aminotransferase, domain 1"/>
    <property type="match status" value="1"/>
</dbReference>
<keyword evidence="6" id="KW-0808">Transferase</keyword>
<keyword evidence="2 6" id="KW-0032">Aminotransferase</keyword>
<dbReference type="EMBL" id="JBEZFP010000028">
    <property type="protein sequence ID" value="MEU8134542.1"/>
    <property type="molecule type" value="Genomic_DNA"/>
</dbReference>
<dbReference type="CDD" id="cd00616">
    <property type="entry name" value="AHBA_syn"/>
    <property type="match status" value="1"/>
</dbReference>
<dbReference type="Gene3D" id="3.40.640.10">
    <property type="entry name" value="Type I PLP-dependent aspartate aminotransferase-like (Major domain)"/>
    <property type="match status" value="1"/>
</dbReference>
<dbReference type="PANTHER" id="PTHR30244:SF34">
    <property type="entry name" value="DTDP-4-AMINO-4,6-DIDEOXYGALACTOSE TRANSAMINASE"/>
    <property type="match status" value="1"/>
</dbReference>
<dbReference type="GO" id="GO:0008483">
    <property type="term" value="F:transaminase activity"/>
    <property type="evidence" value="ECO:0007669"/>
    <property type="project" value="UniProtKB-KW"/>
</dbReference>
<evidence type="ECO:0000256" key="5">
    <source>
        <dbReference type="RuleBase" id="RU004508"/>
    </source>
</evidence>
<dbReference type="PANTHER" id="PTHR30244">
    <property type="entry name" value="TRANSAMINASE"/>
    <property type="match status" value="1"/>
</dbReference>
<dbReference type="SUPFAM" id="SSF53383">
    <property type="entry name" value="PLP-dependent transferases"/>
    <property type="match status" value="1"/>
</dbReference>
<evidence type="ECO:0000256" key="3">
    <source>
        <dbReference type="ARBA" id="ARBA00022898"/>
    </source>
</evidence>
<proteinExistence type="inferred from homology"/>
<gene>
    <name evidence="6" type="ORF">AB0C36_13630</name>
</gene>
<comment type="caution">
    <text evidence="6">The sequence shown here is derived from an EMBL/GenBank/DDBJ whole genome shotgun (WGS) entry which is preliminary data.</text>
</comment>
<dbReference type="PIRSF" id="PIRSF000390">
    <property type="entry name" value="PLP_StrS"/>
    <property type="match status" value="1"/>
</dbReference>
<dbReference type="Pfam" id="PF01041">
    <property type="entry name" value="DegT_DnrJ_EryC1"/>
    <property type="match status" value="1"/>
</dbReference>
<dbReference type="InterPro" id="IPR000653">
    <property type="entry name" value="DegT/StrS_aminotransferase"/>
</dbReference>
<dbReference type="InterPro" id="IPR015421">
    <property type="entry name" value="PyrdxlP-dep_Trfase_major"/>
</dbReference>
<comment type="similarity">
    <text evidence="4">Belongs to the DegT/DnrJ/EryC1 family. L-glutamine:2-deoxy-scyllo-inosose/scyllo-inosose aminotransferase subfamily.</text>
</comment>
<accession>A0ABV3DH46</accession>
<organism evidence="6 7">
    <name type="scientific">Streptodolium elevatio</name>
    <dbReference type="NCBI Taxonomy" id="3157996"/>
    <lineage>
        <taxon>Bacteria</taxon>
        <taxon>Bacillati</taxon>
        <taxon>Actinomycetota</taxon>
        <taxon>Actinomycetes</taxon>
        <taxon>Kitasatosporales</taxon>
        <taxon>Streptomycetaceae</taxon>
        <taxon>Streptodolium</taxon>
    </lineage>
</organism>
<dbReference type="InterPro" id="IPR015424">
    <property type="entry name" value="PyrdxlP-dep_Trfase"/>
</dbReference>
<keyword evidence="3 5" id="KW-0663">Pyridoxal phosphate</keyword>
<dbReference type="Proteomes" id="UP001551482">
    <property type="component" value="Unassembled WGS sequence"/>
</dbReference>
<sequence>MAGTIPAAAPFFGAEEREAVDRVLRSGMVAQGPEVAAFEQEFAQIVAGRTSVAVNSGTSGLHLALIAMGIGPGDEVIVPSFSFAATANVVALVGATPVFVDVEPDHFCIDPAAVEAAITPRTAAIMPVHLYGHPADMVRLGEIAERHGLAIIEDACQAHAAALHGTPVGAFGKTAVFSLYPTKNMTSGEGGMVVTDDPEIARKLRLLRNQGMEKRYENEVVGFNMRMTDLHAAIGRVQLGRLAGWTEQRRANAAYLDAGIAGSGIVTPAVAAGATHVYHQYTVRVSDEAFPGGRDAFAARLTERGVGSGVYYPVPIHRLPSFGLTLDLPETERAAREVLSLPVHPSLSEGDLKTVVEAVVGQ</sequence>
<name>A0ABV3DH46_9ACTN</name>
<evidence type="ECO:0000313" key="6">
    <source>
        <dbReference type="EMBL" id="MEU8134542.1"/>
    </source>
</evidence>
<keyword evidence="7" id="KW-1185">Reference proteome</keyword>
<dbReference type="EC" id="2.6.1.-" evidence="6"/>
<reference evidence="6 7" key="1">
    <citation type="submission" date="2024-06" db="EMBL/GenBank/DDBJ databases">
        <title>The Natural Products Discovery Center: Release of the First 8490 Sequenced Strains for Exploring Actinobacteria Biosynthetic Diversity.</title>
        <authorList>
            <person name="Kalkreuter E."/>
            <person name="Kautsar S.A."/>
            <person name="Yang D."/>
            <person name="Bader C.D."/>
            <person name="Teijaro C.N."/>
            <person name="Fluegel L."/>
            <person name="Davis C.M."/>
            <person name="Simpson J.R."/>
            <person name="Lauterbach L."/>
            <person name="Steele A.D."/>
            <person name="Gui C."/>
            <person name="Meng S."/>
            <person name="Li G."/>
            <person name="Viehrig K."/>
            <person name="Ye F."/>
            <person name="Su P."/>
            <person name="Kiefer A.F."/>
            <person name="Nichols A."/>
            <person name="Cepeda A.J."/>
            <person name="Yan W."/>
            <person name="Fan B."/>
            <person name="Jiang Y."/>
            <person name="Adhikari A."/>
            <person name="Zheng C.-J."/>
            <person name="Schuster L."/>
            <person name="Cowan T.M."/>
            <person name="Smanski M.J."/>
            <person name="Chevrette M.G."/>
            <person name="De Carvalho L.P.S."/>
            <person name="Shen B."/>
        </authorList>
    </citation>
    <scope>NUCLEOTIDE SEQUENCE [LARGE SCALE GENOMIC DNA]</scope>
    <source>
        <strain evidence="6 7">NPDC048946</strain>
    </source>
</reference>